<feature type="region of interest" description="Disordered" evidence="1">
    <location>
        <begin position="26"/>
        <end position="45"/>
    </location>
</feature>
<feature type="non-terminal residue" evidence="2">
    <location>
        <position position="60"/>
    </location>
</feature>
<protein>
    <submittedName>
        <fullName evidence="2">Uncharacterized protein</fullName>
    </submittedName>
</protein>
<comment type="caution">
    <text evidence="2">The sequence shown here is derived from an EMBL/GenBank/DDBJ whole genome shotgun (WGS) entry which is preliminary data.</text>
</comment>
<sequence>MDGRGAPEDRGLQLPPEMIRGLLHRAVASSSSPHGDAAGAGTQPARIDAGAERLVSLLAG</sequence>
<evidence type="ECO:0000313" key="2">
    <source>
        <dbReference type="EMBL" id="CAE8642043.1"/>
    </source>
</evidence>
<gene>
    <name evidence="2" type="ORF">PGLA1383_LOCUS56596</name>
</gene>
<dbReference type="Proteomes" id="UP000654075">
    <property type="component" value="Unassembled WGS sequence"/>
</dbReference>
<evidence type="ECO:0000313" key="3">
    <source>
        <dbReference type="Proteomes" id="UP000654075"/>
    </source>
</evidence>
<organism evidence="2 3">
    <name type="scientific">Polarella glacialis</name>
    <name type="common">Dinoflagellate</name>
    <dbReference type="NCBI Taxonomy" id="89957"/>
    <lineage>
        <taxon>Eukaryota</taxon>
        <taxon>Sar</taxon>
        <taxon>Alveolata</taxon>
        <taxon>Dinophyceae</taxon>
        <taxon>Suessiales</taxon>
        <taxon>Suessiaceae</taxon>
        <taxon>Polarella</taxon>
    </lineage>
</organism>
<reference evidence="2" key="1">
    <citation type="submission" date="2021-02" db="EMBL/GenBank/DDBJ databases">
        <authorList>
            <person name="Dougan E. K."/>
            <person name="Rhodes N."/>
            <person name="Thang M."/>
            <person name="Chan C."/>
        </authorList>
    </citation>
    <scope>NUCLEOTIDE SEQUENCE</scope>
</reference>
<accession>A0A813HX27</accession>
<evidence type="ECO:0000256" key="1">
    <source>
        <dbReference type="SAM" id="MobiDB-lite"/>
    </source>
</evidence>
<dbReference type="AlphaFoldDB" id="A0A813HX27"/>
<name>A0A813HX27_POLGL</name>
<proteinExistence type="predicted"/>
<keyword evidence="3" id="KW-1185">Reference proteome</keyword>
<dbReference type="EMBL" id="CAJNNV010033084">
    <property type="protein sequence ID" value="CAE8642043.1"/>
    <property type="molecule type" value="Genomic_DNA"/>
</dbReference>